<dbReference type="EMBL" id="JAUHHV010000003">
    <property type="protein sequence ID" value="KAK1429921.1"/>
    <property type="molecule type" value="Genomic_DNA"/>
</dbReference>
<dbReference type="AlphaFoldDB" id="A0AAD8KZC6"/>
<protein>
    <submittedName>
        <fullName evidence="2">Uncharacterized protein</fullName>
    </submittedName>
</protein>
<reference evidence="2" key="1">
    <citation type="journal article" date="2023" name="bioRxiv">
        <title>Improved chromosome-level genome assembly for marigold (Tagetes erecta).</title>
        <authorList>
            <person name="Jiang F."/>
            <person name="Yuan L."/>
            <person name="Wang S."/>
            <person name="Wang H."/>
            <person name="Xu D."/>
            <person name="Wang A."/>
            <person name="Fan W."/>
        </authorList>
    </citation>
    <scope>NUCLEOTIDE SEQUENCE</scope>
    <source>
        <strain evidence="2">WSJ</strain>
        <tissue evidence="2">Leaf</tissue>
    </source>
</reference>
<evidence type="ECO:0000313" key="2">
    <source>
        <dbReference type="EMBL" id="KAK1429921.1"/>
    </source>
</evidence>
<comment type="caution">
    <text evidence="2">The sequence shown here is derived from an EMBL/GenBank/DDBJ whole genome shotgun (WGS) entry which is preliminary data.</text>
</comment>
<dbReference type="Proteomes" id="UP001229421">
    <property type="component" value="Unassembled WGS sequence"/>
</dbReference>
<gene>
    <name evidence="2" type="ORF">QVD17_12265</name>
</gene>
<keyword evidence="3" id="KW-1185">Reference proteome</keyword>
<organism evidence="2 3">
    <name type="scientific">Tagetes erecta</name>
    <name type="common">African marigold</name>
    <dbReference type="NCBI Taxonomy" id="13708"/>
    <lineage>
        <taxon>Eukaryota</taxon>
        <taxon>Viridiplantae</taxon>
        <taxon>Streptophyta</taxon>
        <taxon>Embryophyta</taxon>
        <taxon>Tracheophyta</taxon>
        <taxon>Spermatophyta</taxon>
        <taxon>Magnoliopsida</taxon>
        <taxon>eudicotyledons</taxon>
        <taxon>Gunneridae</taxon>
        <taxon>Pentapetalae</taxon>
        <taxon>asterids</taxon>
        <taxon>campanulids</taxon>
        <taxon>Asterales</taxon>
        <taxon>Asteraceae</taxon>
        <taxon>Asteroideae</taxon>
        <taxon>Heliantheae alliance</taxon>
        <taxon>Tageteae</taxon>
        <taxon>Tagetes</taxon>
    </lineage>
</organism>
<evidence type="ECO:0000256" key="1">
    <source>
        <dbReference type="SAM" id="Coils"/>
    </source>
</evidence>
<keyword evidence="1" id="KW-0175">Coiled coil</keyword>
<sequence length="173" mass="19943">MMAWVFVVKVYTLPSRNHLFLLERETTGYIDRSIGIGIPPLVRNDRLRMSSYHDGFNFFAASFMPGSEHTSNGWIEEDIKPNVSALCHVGPTITPKSPFVTRELLPLPPSLLDRPTPVIRHVYTRQRKRKTKVVLSDRERIEALEKELAEVKMKLNDAFDSVKIMMDIYESCH</sequence>
<feature type="coiled-coil region" evidence="1">
    <location>
        <begin position="134"/>
        <end position="161"/>
    </location>
</feature>
<evidence type="ECO:0000313" key="3">
    <source>
        <dbReference type="Proteomes" id="UP001229421"/>
    </source>
</evidence>
<proteinExistence type="predicted"/>
<name>A0AAD8KZC6_TARER</name>
<accession>A0AAD8KZC6</accession>